<name>A0A1X2ICQ6_9FUNG</name>
<dbReference type="PANTHER" id="PTHR31836">
    <property type="match status" value="1"/>
</dbReference>
<protein>
    <recommendedName>
        <fullName evidence="5">RlpA-like double-psi beta-barrel-protein domain-containing protein-containing protein</fullName>
    </recommendedName>
</protein>
<dbReference type="InterPro" id="IPR051477">
    <property type="entry name" value="Expansin_CellWall"/>
</dbReference>
<feature type="signal peptide" evidence="2">
    <location>
        <begin position="1"/>
        <end position="18"/>
    </location>
</feature>
<dbReference type="Proteomes" id="UP000193560">
    <property type="component" value="Unassembled WGS sequence"/>
</dbReference>
<evidence type="ECO:0000256" key="1">
    <source>
        <dbReference type="ARBA" id="ARBA00022729"/>
    </source>
</evidence>
<gene>
    <name evidence="3" type="ORF">BCR42DRAFT_60782</name>
</gene>
<dbReference type="STRING" id="90262.A0A1X2ICQ6"/>
<dbReference type="Gene3D" id="2.40.40.10">
    <property type="entry name" value="RlpA-like domain"/>
    <property type="match status" value="1"/>
</dbReference>
<dbReference type="AlphaFoldDB" id="A0A1X2ICQ6"/>
<dbReference type="SUPFAM" id="SSF50685">
    <property type="entry name" value="Barwin-like endoglucanases"/>
    <property type="match status" value="1"/>
</dbReference>
<dbReference type="InterPro" id="IPR036908">
    <property type="entry name" value="RlpA-like_sf"/>
</dbReference>
<dbReference type="CDD" id="cd22191">
    <property type="entry name" value="DPBB_RlpA_EXP_N-like"/>
    <property type="match status" value="1"/>
</dbReference>
<dbReference type="EMBL" id="MCGE01000015">
    <property type="protein sequence ID" value="ORZ14045.1"/>
    <property type="molecule type" value="Genomic_DNA"/>
</dbReference>
<evidence type="ECO:0000313" key="4">
    <source>
        <dbReference type="Proteomes" id="UP000193560"/>
    </source>
</evidence>
<comment type="caution">
    <text evidence="3">The sequence shown here is derived from an EMBL/GenBank/DDBJ whole genome shotgun (WGS) entry which is preliminary data.</text>
</comment>
<proteinExistence type="predicted"/>
<evidence type="ECO:0008006" key="5">
    <source>
        <dbReference type="Google" id="ProtNLM"/>
    </source>
</evidence>
<keyword evidence="4" id="KW-1185">Reference proteome</keyword>
<keyword evidence="1 2" id="KW-0732">Signal</keyword>
<evidence type="ECO:0000256" key="2">
    <source>
        <dbReference type="SAM" id="SignalP"/>
    </source>
</evidence>
<dbReference type="OrthoDB" id="406505at2759"/>
<organism evidence="3 4">
    <name type="scientific">Absidia repens</name>
    <dbReference type="NCBI Taxonomy" id="90262"/>
    <lineage>
        <taxon>Eukaryota</taxon>
        <taxon>Fungi</taxon>
        <taxon>Fungi incertae sedis</taxon>
        <taxon>Mucoromycota</taxon>
        <taxon>Mucoromycotina</taxon>
        <taxon>Mucoromycetes</taxon>
        <taxon>Mucorales</taxon>
        <taxon>Cunninghamellaceae</taxon>
        <taxon>Absidia</taxon>
    </lineage>
</organism>
<feature type="chain" id="PRO_5013389904" description="RlpA-like double-psi beta-barrel-protein domain-containing protein-containing protein" evidence="2">
    <location>
        <begin position="19"/>
        <end position="144"/>
    </location>
</feature>
<sequence length="144" mass="15544">MILYPIAFLLILSSYTSSLLVSSAPVELESRSKVVNKVKNVLFRGVGTYYEVPGVGSCGKPDTDDEMVVAVNAPQMKNGSNPNKNPECEKYVVIEGDKGKTVTARIVDTCPTCPKGALDMAPKVFKAVCGGLSKGECKIKWHFK</sequence>
<reference evidence="3 4" key="1">
    <citation type="submission" date="2016-07" db="EMBL/GenBank/DDBJ databases">
        <title>Pervasive Adenine N6-methylation of Active Genes in Fungi.</title>
        <authorList>
            <consortium name="DOE Joint Genome Institute"/>
            <person name="Mondo S.J."/>
            <person name="Dannebaum R.O."/>
            <person name="Kuo R.C."/>
            <person name="Labutti K."/>
            <person name="Haridas S."/>
            <person name="Kuo A."/>
            <person name="Salamov A."/>
            <person name="Ahrendt S.R."/>
            <person name="Lipzen A."/>
            <person name="Sullivan W."/>
            <person name="Andreopoulos W.B."/>
            <person name="Clum A."/>
            <person name="Lindquist E."/>
            <person name="Daum C."/>
            <person name="Ramamoorthy G.K."/>
            <person name="Gryganskyi A."/>
            <person name="Culley D."/>
            <person name="Magnuson J.K."/>
            <person name="James T.Y."/>
            <person name="O'Malley M.A."/>
            <person name="Stajich J.E."/>
            <person name="Spatafora J.W."/>
            <person name="Visel A."/>
            <person name="Grigoriev I.V."/>
        </authorList>
    </citation>
    <scope>NUCLEOTIDE SEQUENCE [LARGE SCALE GENOMIC DNA]</scope>
    <source>
        <strain evidence="3 4">NRRL 1336</strain>
    </source>
</reference>
<accession>A0A1X2ICQ6</accession>
<dbReference type="PANTHER" id="PTHR31836:SF25">
    <property type="entry name" value="RLPA-LIKE PROTEIN DOUBLE-PSI BETA-BARREL DOMAIN-CONTAINING PROTEIN"/>
    <property type="match status" value="1"/>
</dbReference>
<evidence type="ECO:0000313" key="3">
    <source>
        <dbReference type="EMBL" id="ORZ14045.1"/>
    </source>
</evidence>